<gene>
    <name evidence="2" type="ORF">ABB37_04789</name>
</gene>
<keyword evidence="3" id="KW-1185">Reference proteome</keyword>
<organism evidence="2 3">
    <name type="scientific">Leptomonas pyrrhocoris</name>
    <name type="common">Firebug parasite</name>
    <dbReference type="NCBI Taxonomy" id="157538"/>
    <lineage>
        <taxon>Eukaryota</taxon>
        <taxon>Discoba</taxon>
        <taxon>Euglenozoa</taxon>
        <taxon>Kinetoplastea</taxon>
        <taxon>Metakinetoplastina</taxon>
        <taxon>Trypanosomatida</taxon>
        <taxon>Trypanosomatidae</taxon>
        <taxon>Leishmaniinae</taxon>
        <taxon>Leptomonas</taxon>
    </lineage>
</organism>
<evidence type="ECO:0000313" key="3">
    <source>
        <dbReference type="Proteomes" id="UP000037923"/>
    </source>
</evidence>
<dbReference type="AlphaFoldDB" id="A0A0N0DVM7"/>
<sequence>MLPRWGMRVFCVPLAWTTHHARRQASALAIAVEQQHSAVEPEPRFLEPSLLPSSNDALSGGSSSTVSTLEKRRDVGTSVTSPGRHRNVQIDSAAIQQLPHEKQLHLTQLEGLLRRRVRHSCRVPSHAHRPATEHNIAGPCGTCRLHSSVSRNPLPSFAPPSQSQPNGDPPRSASSAVPHRGLFVMCRVVAQPLHLPTPQSGAGSALSLDNSNETHTYRLGTVEGRTEEEVFTGVNHAFHKHVNPHAATLRGILKGCAEQNALGAVAASGCAYTDVTDVFVLAVRAGAQNEGGEDGLFNCDDAAAIFPCAECWRHLCHVARVRHQHALPRLRLFVSASSPAATVHLLSLAHQRTDVMEEPMEVRVVTRYTQGSR</sequence>
<evidence type="ECO:0000313" key="2">
    <source>
        <dbReference type="EMBL" id="KPA80591.1"/>
    </source>
</evidence>
<reference evidence="2 3" key="1">
    <citation type="submission" date="2015-07" db="EMBL/GenBank/DDBJ databases">
        <title>High-quality genome of monoxenous trypanosomatid Leptomonas pyrrhocoris.</title>
        <authorList>
            <person name="Flegontov P."/>
            <person name="Butenko A."/>
            <person name="Firsov S."/>
            <person name="Vlcek C."/>
            <person name="Logacheva M.D."/>
            <person name="Field M."/>
            <person name="Filatov D."/>
            <person name="Flegontova O."/>
            <person name="Gerasimov E."/>
            <person name="Jackson A.P."/>
            <person name="Kelly S."/>
            <person name="Opperdoes F."/>
            <person name="O'Reilly A."/>
            <person name="Votypka J."/>
            <person name="Yurchenko V."/>
            <person name="Lukes J."/>
        </authorList>
    </citation>
    <scope>NUCLEOTIDE SEQUENCE [LARGE SCALE GENOMIC DNA]</scope>
    <source>
        <strain evidence="2">H10</strain>
    </source>
</reference>
<proteinExistence type="predicted"/>
<dbReference type="VEuPathDB" id="TriTrypDB:LpyrH10_08_2380"/>
<protein>
    <submittedName>
        <fullName evidence="2">Uncharacterized protein</fullName>
    </submittedName>
</protein>
<feature type="compositionally biased region" description="Low complexity" evidence="1">
    <location>
        <begin position="59"/>
        <end position="68"/>
    </location>
</feature>
<dbReference type="EMBL" id="LGTL01000008">
    <property type="protein sequence ID" value="KPA80591.1"/>
    <property type="molecule type" value="Genomic_DNA"/>
</dbReference>
<dbReference type="OMA" id="HAFHKRV"/>
<dbReference type="OrthoDB" id="262539at2759"/>
<name>A0A0N0DVM7_LEPPY</name>
<accession>A0A0N0DVM7</accession>
<feature type="compositionally biased region" description="Polar residues" evidence="1">
    <location>
        <begin position="151"/>
        <end position="166"/>
    </location>
</feature>
<evidence type="ECO:0000256" key="1">
    <source>
        <dbReference type="SAM" id="MobiDB-lite"/>
    </source>
</evidence>
<comment type="caution">
    <text evidence="2">The sequence shown here is derived from an EMBL/GenBank/DDBJ whole genome shotgun (WGS) entry which is preliminary data.</text>
</comment>
<feature type="region of interest" description="Disordered" evidence="1">
    <location>
        <begin position="39"/>
        <end position="88"/>
    </location>
</feature>
<feature type="region of interest" description="Disordered" evidence="1">
    <location>
        <begin position="151"/>
        <end position="176"/>
    </location>
</feature>
<dbReference type="GeneID" id="26905080"/>
<dbReference type="RefSeq" id="XP_015659030.1">
    <property type="nucleotide sequence ID" value="XM_015802586.1"/>
</dbReference>
<dbReference type="Proteomes" id="UP000037923">
    <property type="component" value="Unassembled WGS sequence"/>
</dbReference>